<reference evidence="2 3" key="3">
    <citation type="journal article" date="2022" name="Int. J. Syst. Evol. Microbiol.">
        <title>Strains of Bradyrhizobium barranii sp. nov. associated with legumes native to Canada are symbionts of soybeans and belong to different subspecies (subsp. barranii subsp. nov. and subsp. apii subsp. nov.) and symbiovars (sv. glycinearum and sv. septentrionale).</title>
        <authorList>
            <person name="Bromfield E.S.P."/>
            <person name="Cloutier S."/>
            <person name="Wasai-Hara S."/>
            <person name="Minamisawa K."/>
        </authorList>
    </citation>
    <scope>NUCLEOTIDE SEQUENCE [LARGE SCALE GENOMIC DNA]</scope>
    <source>
        <strain evidence="2 3">323S2</strain>
    </source>
</reference>
<dbReference type="EMBL" id="JACBFH010000001">
    <property type="protein sequence ID" value="NYY88088.1"/>
    <property type="molecule type" value="Genomic_DNA"/>
</dbReference>
<dbReference type="Proteomes" id="UP000564836">
    <property type="component" value="Chromosome"/>
</dbReference>
<dbReference type="EMBL" id="CP088280">
    <property type="protein sequence ID" value="UGX95789.1"/>
    <property type="molecule type" value="Genomic_DNA"/>
</dbReference>
<evidence type="ECO:0000313" key="1">
    <source>
        <dbReference type="EMBL" id="NYY88088.1"/>
    </source>
</evidence>
<dbReference type="AlphaFoldDB" id="A0A7Z0Q5A8"/>
<organism evidence="1">
    <name type="scientific">Bradyrhizobium barranii subsp. barranii</name>
    <dbReference type="NCBI Taxonomy" id="2823807"/>
    <lineage>
        <taxon>Bacteria</taxon>
        <taxon>Pseudomonadati</taxon>
        <taxon>Pseudomonadota</taxon>
        <taxon>Alphaproteobacteria</taxon>
        <taxon>Hyphomicrobiales</taxon>
        <taxon>Nitrobacteraceae</taxon>
        <taxon>Bradyrhizobium</taxon>
        <taxon>Bradyrhizobium barranii</taxon>
    </lineage>
</organism>
<gene>
    <name evidence="2" type="ORF">G6321_00011875</name>
    <name evidence="1" type="ORF">G6321_06375</name>
</gene>
<protein>
    <submittedName>
        <fullName evidence="1">Uncharacterized protein</fullName>
    </submittedName>
</protein>
<evidence type="ECO:0000313" key="3">
    <source>
        <dbReference type="Proteomes" id="UP000564836"/>
    </source>
</evidence>
<dbReference type="RefSeq" id="WP_180672115.1">
    <property type="nucleotide sequence ID" value="NZ_CP088280.1"/>
</dbReference>
<proteinExistence type="predicted"/>
<reference evidence="1" key="2">
    <citation type="submission" date="2020-06" db="EMBL/GenBank/DDBJ databases">
        <title>Whole Genome Sequence of Bradyrhizobium sp. Strain 323S2.</title>
        <authorList>
            <person name="Bromfield E.S.P."/>
        </authorList>
    </citation>
    <scope>NUCLEOTIDE SEQUENCE [LARGE SCALE GENOMIC DNA]</scope>
    <source>
        <strain evidence="1">323S2</strain>
    </source>
</reference>
<sequence length="117" mass="13101">MARSLGCGCLMLRRSPPSRPHADRANLTAIAEADHKRERKRARDRRRYRREIAGLKVAPVEYSGELVDYLAKYGWLRKSDKDNPHSIGRAISRAMKEAAELDAKIISGASEAISPKS</sequence>
<name>A0A7Z0Q5A8_9BRAD</name>
<reference evidence="2 3" key="1">
    <citation type="journal article" date="2017" name="Syst. Appl. Microbiol.">
        <title>Soybeans inoculated with root zone soils of Canadian native legumes harbour diverse and novel Bradyrhizobium spp. that possess agricultural potential.</title>
        <authorList>
            <person name="Bromfield E.S.P."/>
            <person name="Cloutier S."/>
            <person name="Tambong J.T."/>
            <person name="Tran Thi T.V."/>
        </authorList>
    </citation>
    <scope>NUCLEOTIDE SEQUENCE [LARGE SCALE GENOMIC DNA]</scope>
    <source>
        <strain evidence="2 3">323S2</strain>
    </source>
</reference>
<evidence type="ECO:0000313" key="2">
    <source>
        <dbReference type="EMBL" id="UGX95789.1"/>
    </source>
</evidence>
<accession>A0A7Z0Q5A8</accession>